<sequence length="70" mass="8165">MSGNLILDLFQDPATSISWWTLSFNHHFRQIANMFFKEVVSRLVGSFSERCRLIYGPGVPIIENTYDERI</sequence>
<protein>
    <submittedName>
        <fullName evidence="1">Uncharacterized protein</fullName>
    </submittedName>
</protein>
<accession>A0AAW2PZ31</accession>
<comment type="caution">
    <text evidence="1">The sequence shown here is derived from an EMBL/GenBank/DDBJ whole genome shotgun (WGS) entry which is preliminary data.</text>
</comment>
<reference evidence="1" key="2">
    <citation type="journal article" date="2024" name="Plant">
        <title>Genomic evolution and insights into agronomic trait innovations of Sesamum species.</title>
        <authorList>
            <person name="Miao H."/>
            <person name="Wang L."/>
            <person name="Qu L."/>
            <person name="Liu H."/>
            <person name="Sun Y."/>
            <person name="Le M."/>
            <person name="Wang Q."/>
            <person name="Wei S."/>
            <person name="Zheng Y."/>
            <person name="Lin W."/>
            <person name="Duan Y."/>
            <person name="Cao H."/>
            <person name="Xiong S."/>
            <person name="Wang X."/>
            <person name="Wei L."/>
            <person name="Li C."/>
            <person name="Ma Q."/>
            <person name="Ju M."/>
            <person name="Zhao R."/>
            <person name="Li G."/>
            <person name="Mu C."/>
            <person name="Tian Q."/>
            <person name="Mei H."/>
            <person name="Zhang T."/>
            <person name="Gao T."/>
            <person name="Zhang H."/>
        </authorList>
    </citation>
    <scope>NUCLEOTIDE SEQUENCE</scope>
    <source>
        <strain evidence="1">G02</strain>
    </source>
</reference>
<gene>
    <name evidence="1" type="ORF">Sradi_3767900</name>
</gene>
<reference evidence="1" key="1">
    <citation type="submission" date="2020-06" db="EMBL/GenBank/DDBJ databases">
        <authorList>
            <person name="Li T."/>
            <person name="Hu X."/>
            <person name="Zhang T."/>
            <person name="Song X."/>
            <person name="Zhang H."/>
            <person name="Dai N."/>
            <person name="Sheng W."/>
            <person name="Hou X."/>
            <person name="Wei L."/>
        </authorList>
    </citation>
    <scope>NUCLEOTIDE SEQUENCE</scope>
    <source>
        <strain evidence="1">G02</strain>
        <tissue evidence="1">Leaf</tissue>
    </source>
</reference>
<organism evidence="1">
    <name type="scientific">Sesamum radiatum</name>
    <name type="common">Black benniseed</name>
    <dbReference type="NCBI Taxonomy" id="300843"/>
    <lineage>
        <taxon>Eukaryota</taxon>
        <taxon>Viridiplantae</taxon>
        <taxon>Streptophyta</taxon>
        <taxon>Embryophyta</taxon>
        <taxon>Tracheophyta</taxon>
        <taxon>Spermatophyta</taxon>
        <taxon>Magnoliopsida</taxon>
        <taxon>eudicotyledons</taxon>
        <taxon>Gunneridae</taxon>
        <taxon>Pentapetalae</taxon>
        <taxon>asterids</taxon>
        <taxon>lamiids</taxon>
        <taxon>Lamiales</taxon>
        <taxon>Pedaliaceae</taxon>
        <taxon>Sesamum</taxon>
    </lineage>
</organism>
<dbReference type="AlphaFoldDB" id="A0AAW2PZ31"/>
<proteinExistence type="predicted"/>
<name>A0AAW2PZ31_SESRA</name>
<evidence type="ECO:0000313" key="1">
    <source>
        <dbReference type="EMBL" id="KAL0360834.1"/>
    </source>
</evidence>
<dbReference type="EMBL" id="JACGWJ010000016">
    <property type="protein sequence ID" value="KAL0360834.1"/>
    <property type="molecule type" value="Genomic_DNA"/>
</dbReference>